<evidence type="ECO:0000256" key="2">
    <source>
        <dbReference type="ARBA" id="ARBA00022475"/>
    </source>
</evidence>
<dbReference type="Pfam" id="PF13624">
    <property type="entry name" value="SurA_N_3"/>
    <property type="match status" value="1"/>
</dbReference>
<dbReference type="EMBL" id="CP029843">
    <property type="protein sequence ID" value="AWV06937.1"/>
    <property type="molecule type" value="Genomic_DNA"/>
</dbReference>
<evidence type="ECO:0000256" key="12">
    <source>
        <dbReference type="SAM" id="Phobius"/>
    </source>
</evidence>
<dbReference type="InterPro" id="IPR052029">
    <property type="entry name" value="PpiD_chaperone"/>
</dbReference>
<dbReference type="SUPFAM" id="SSF54534">
    <property type="entry name" value="FKBP-like"/>
    <property type="match status" value="1"/>
</dbReference>
<evidence type="ECO:0000256" key="5">
    <source>
        <dbReference type="ARBA" id="ARBA00022989"/>
    </source>
</evidence>
<dbReference type="InterPro" id="IPR023058">
    <property type="entry name" value="PPIase_PpiC_CS"/>
</dbReference>
<keyword evidence="2" id="KW-1003">Cell membrane</keyword>
<accession>A0A2U9T6T1</accession>
<dbReference type="Gene3D" id="1.10.4030.10">
    <property type="entry name" value="Porin chaperone SurA, peptide-binding domain"/>
    <property type="match status" value="1"/>
</dbReference>
<evidence type="ECO:0000313" key="15">
    <source>
        <dbReference type="Proteomes" id="UP000249447"/>
    </source>
</evidence>
<dbReference type="SUPFAM" id="SSF109998">
    <property type="entry name" value="Triger factor/SurA peptide-binding domain-like"/>
    <property type="match status" value="1"/>
</dbReference>
<keyword evidence="6 12" id="KW-0472">Membrane</keyword>
<protein>
    <recommendedName>
        <fullName evidence="9">Periplasmic chaperone PpiD</fullName>
    </recommendedName>
    <alternativeName>
        <fullName evidence="10">Periplasmic folding chaperone</fullName>
    </alternativeName>
</protein>
<dbReference type="InterPro" id="IPR000297">
    <property type="entry name" value="PPIase_PpiC"/>
</dbReference>
<keyword evidence="11" id="KW-0697">Rotamase</keyword>
<evidence type="ECO:0000256" key="3">
    <source>
        <dbReference type="ARBA" id="ARBA00022519"/>
    </source>
</evidence>
<evidence type="ECO:0000256" key="11">
    <source>
        <dbReference type="PROSITE-ProRule" id="PRU00278"/>
    </source>
</evidence>
<evidence type="ECO:0000256" key="4">
    <source>
        <dbReference type="ARBA" id="ARBA00022692"/>
    </source>
</evidence>
<feature type="transmembrane region" description="Helical" evidence="12">
    <location>
        <begin position="12"/>
        <end position="30"/>
    </location>
</feature>
<comment type="similarity">
    <text evidence="8">Belongs to the PpiD chaperone family.</text>
</comment>
<evidence type="ECO:0000256" key="6">
    <source>
        <dbReference type="ARBA" id="ARBA00023136"/>
    </source>
</evidence>
<name>A0A2U9T6T1_9GAMM</name>
<dbReference type="Gene3D" id="3.10.50.40">
    <property type="match status" value="1"/>
</dbReference>
<keyword evidence="3" id="KW-0997">Cell inner membrane</keyword>
<keyword evidence="15" id="KW-1185">Reference proteome</keyword>
<dbReference type="PANTHER" id="PTHR47529">
    <property type="entry name" value="PEPTIDYL-PROLYL CIS-TRANS ISOMERASE D"/>
    <property type="match status" value="1"/>
</dbReference>
<dbReference type="GO" id="GO:0003755">
    <property type="term" value="F:peptidyl-prolyl cis-trans isomerase activity"/>
    <property type="evidence" value="ECO:0007669"/>
    <property type="project" value="UniProtKB-KW"/>
</dbReference>
<dbReference type="GO" id="GO:0005886">
    <property type="term" value="C:plasma membrane"/>
    <property type="evidence" value="ECO:0007669"/>
    <property type="project" value="UniProtKB-SubCell"/>
</dbReference>
<keyword evidence="4 12" id="KW-0812">Transmembrane</keyword>
<evidence type="ECO:0000313" key="14">
    <source>
        <dbReference type="EMBL" id="AWV06937.1"/>
    </source>
</evidence>
<comment type="subcellular location">
    <subcellularLocation>
        <location evidence="1">Cell inner membrane</location>
        <topology evidence="1">Single-pass type II membrane protein</topology>
        <orientation evidence="1">Periplasmic side</orientation>
    </subcellularLocation>
</comment>
<dbReference type="Proteomes" id="UP000249447">
    <property type="component" value="Chromosome"/>
</dbReference>
<dbReference type="PROSITE" id="PS50198">
    <property type="entry name" value="PPIC_PPIASE_2"/>
    <property type="match status" value="1"/>
</dbReference>
<dbReference type="RefSeq" id="WP_111266063.1">
    <property type="nucleotide sequence ID" value="NZ_CP029843.1"/>
</dbReference>
<dbReference type="InterPro" id="IPR027304">
    <property type="entry name" value="Trigger_fact/SurA_dom_sf"/>
</dbReference>
<evidence type="ECO:0000256" key="10">
    <source>
        <dbReference type="ARBA" id="ARBA00042775"/>
    </source>
</evidence>
<dbReference type="OrthoDB" id="9812372at2"/>
<gene>
    <name evidence="14" type="ORF">C9I47_1231</name>
</gene>
<evidence type="ECO:0000256" key="1">
    <source>
        <dbReference type="ARBA" id="ARBA00004382"/>
    </source>
</evidence>
<proteinExistence type="inferred from homology"/>
<feature type="domain" description="PpiC" evidence="13">
    <location>
        <begin position="286"/>
        <end position="389"/>
    </location>
</feature>
<dbReference type="PROSITE" id="PS01096">
    <property type="entry name" value="PPIC_PPIASE_1"/>
    <property type="match status" value="1"/>
</dbReference>
<evidence type="ECO:0000256" key="8">
    <source>
        <dbReference type="ARBA" id="ARBA00038408"/>
    </source>
</evidence>
<dbReference type="AlphaFoldDB" id="A0A2U9T6T1"/>
<dbReference type="PANTHER" id="PTHR47529:SF1">
    <property type="entry name" value="PERIPLASMIC CHAPERONE PPID"/>
    <property type="match status" value="1"/>
</dbReference>
<reference evidence="14 15" key="1">
    <citation type="submission" date="2018-05" db="EMBL/GenBank/DDBJ databases">
        <title>The complete genome of Lysobacter maris HZ9B, a marine bacterium antagonistic against terrestrial plant pathogens.</title>
        <authorList>
            <person name="Zhang X.-Q."/>
        </authorList>
    </citation>
    <scope>NUCLEOTIDE SEQUENCE [LARGE SCALE GENOMIC DNA]</scope>
    <source>
        <strain evidence="14 15">HZ9B</strain>
    </source>
</reference>
<evidence type="ECO:0000256" key="9">
    <source>
        <dbReference type="ARBA" id="ARBA00040743"/>
    </source>
</evidence>
<evidence type="ECO:0000259" key="13">
    <source>
        <dbReference type="PROSITE" id="PS50198"/>
    </source>
</evidence>
<evidence type="ECO:0000256" key="7">
    <source>
        <dbReference type="ARBA" id="ARBA00023186"/>
    </source>
</evidence>
<dbReference type="InterPro" id="IPR046357">
    <property type="entry name" value="PPIase_dom_sf"/>
</dbReference>
<dbReference type="Pfam" id="PF13616">
    <property type="entry name" value="Rotamase_3"/>
    <property type="match status" value="1"/>
</dbReference>
<keyword evidence="5 12" id="KW-1133">Transmembrane helix</keyword>
<keyword evidence="11 14" id="KW-0413">Isomerase</keyword>
<organism evidence="14 15">
    <name type="scientific">Marilutibacter maris</name>
    <dbReference type="NCBI Taxonomy" id="1605891"/>
    <lineage>
        <taxon>Bacteria</taxon>
        <taxon>Pseudomonadati</taxon>
        <taxon>Pseudomonadota</taxon>
        <taxon>Gammaproteobacteria</taxon>
        <taxon>Lysobacterales</taxon>
        <taxon>Lysobacteraceae</taxon>
        <taxon>Marilutibacter</taxon>
    </lineage>
</organism>
<dbReference type="KEGG" id="lmb:C9I47_1231"/>
<keyword evidence="7" id="KW-0143">Chaperone</keyword>
<sequence>MLQKLREKSSGLLGTIVLAILIVPLGLFGIDQYLVQNTNDTVARVEAPPSWWPSAPTWWPASMLWQQEEVSRDDFRTRFDLARQQARAQQGEAFDPREFESLENKREVLEALIDQRVQALASRSAGIAVSDALVRKTIRDIPAFQIDGEFNAERYQLALASQVPTQSPKAFEQTVREGLQQSLVPVSLSGSNFVTASEMQRLIRLIGERRDAQMLFLPPQEQDETEVGEQTIKSWYESHAADFRAPETVTLEYVEIQASELPAPAPADEEVLRTRYKNEMAKFVTPEERLASHILIELAPDADEAAQKAAQDKAAQVAAQAKAADADFAALASGNSDDIGSKDSGGDLGWVSKGMMVGPFEEALFAMTTPGVSDPVKTEFGWHVIQLREIKSGEVEPFEQVRDALAREQAEADRERAINDLMTGVVDQVYKNPNNLDGVATEAQLQVQKLGPVSRDSGDGIMANPAVKRAAFDEARIQDGTISDPIEMEPGHHVLIRVAAHQPERARPLDEVRDEVIAAVRADQVMQATKADAEALLERLKKGETLQAIAESKSLPEPQAMPGIMRGMPLPDAAVNEAMFAVQAPKEGSPTPGMAMLPSGGAVLFTVDKVTPGDGETIGEGEREMLREQLRQVAGVDDLKAYTARLRQQMQVSVFEENL</sequence>